<dbReference type="Proteomes" id="UP000623107">
    <property type="component" value="Unassembled WGS sequence"/>
</dbReference>
<sequence length="130" mass="14968">MINAGARTMVNDRKGSRLALESRGLLRYPAAAEYIGLAEGTLRNQVDTLGIRSVKIGRARCFRIVDLDDFIERKLCETELKIQRRRRRSRGECLLLERSLDIRPVITCLIAFFRLRLPRAAGSFIFYPVR</sequence>
<reference evidence="1" key="2">
    <citation type="submission" date="2020-11" db="EMBL/GenBank/DDBJ databases">
        <title>Description of novel Gluconobacter species.</title>
        <authorList>
            <person name="Cleenwerck I."/>
            <person name="Cnockaert M."/>
            <person name="Borremans W."/>
            <person name="Wieme A.D."/>
            <person name="De Vuyst L."/>
            <person name="Vandamme P."/>
        </authorList>
    </citation>
    <scope>NUCLEOTIDE SEQUENCE</scope>
    <source>
        <strain evidence="1">LMG 31484</strain>
    </source>
</reference>
<keyword evidence="2" id="KW-1185">Reference proteome</keyword>
<organism evidence="1 2">
    <name type="scientific">Gluconobacter vitians</name>
    <dbReference type="NCBI Taxonomy" id="2728102"/>
    <lineage>
        <taxon>Bacteria</taxon>
        <taxon>Pseudomonadati</taxon>
        <taxon>Pseudomonadota</taxon>
        <taxon>Alphaproteobacteria</taxon>
        <taxon>Acetobacterales</taxon>
        <taxon>Acetobacteraceae</taxon>
        <taxon>Gluconobacter</taxon>
    </lineage>
</organism>
<evidence type="ECO:0000313" key="1">
    <source>
        <dbReference type="EMBL" id="MBF0859873.1"/>
    </source>
</evidence>
<gene>
    <name evidence="1" type="ORF">HKD24_11685</name>
</gene>
<evidence type="ECO:0000313" key="2">
    <source>
        <dbReference type="Proteomes" id="UP000623107"/>
    </source>
</evidence>
<proteinExistence type="predicted"/>
<reference evidence="1" key="1">
    <citation type="submission" date="2020-04" db="EMBL/GenBank/DDBJ databases">
        <authorList>
            <person name="Sombolestani A."/>
        </authorList>
    </citation>
    <scope>NUCLEOTIDE SEQUENCE</scope>
    <source>
        <strain evidence="1">LMG 31484</strain>
    </source>
</reference>
<name>A0ABR9Y8D5_9PROT</name>
<dbReference type="EMBL" id="JABCQG010000015">
    <property type="protein sequence ID" value="MBF0859873.1"/>
    <property type="molecule type" value="Genomic_DNA"/>
</dbReference>
<protein>
    <submittedName>
        <fullName evidence="1">Helix-turn-helix domain-containing protein</fullName>
    </submittedName>
</protein>
<accession>A0ABR9Y8D5</accession>
<comment type="caution">
    <text evidence="1">The sequence shown here is derived from an EMBL/GenBank/DDBJ whole genome shotgun (WGS) entry which is preliminary data.</text>
</comment>